<accession>A0A1H5VYF8</accession>
<evidence type="ECO:0000256" key="1">
    <source>
        <dbReference type="ARBA" id="ARBA00023002"/>
    </source>
</evidence>
<dbReference type="PANTHER" id="PTHR43244:SF1">
    <property type="entry name" value="5,10-METHYLENETETRAHYDROMETHANOPTERIN REDUCTASE"/>
    <property type="match status" value="1"/>
</dbReference>
<dbReference type="InterPro" id="IPR019922">
    <property type="entry name" value="Lucif-like_OxRdatse_MSMEG_4141"/>
</dbReference>
<dbReference type="EMBL" id="FNVT01000001">
    <property type="protein sequence ID" value="SEF91911.1"/>
    <property type="molecule type" value="Genomic_DNA"/>
</dbReference>
<dbReference type="Gene3D" id="3.20.20.30">
    <property type="entry name" value="Luciferase-like domain"/>
    <property type="match status" value="1"/>
</dbReference>
<feature type="domain" description="Luciferase-like" evidence="2">
    <location>
        <begin position="27"/>
        <end position="282"/>
    </location>
</feature>
<organism evidence="3 4">
    <name type="scientific">Nonomuraea solani</name>
    <dbReference type="NCBI Taxonomy" id="1144553"/>
    <lineage>
        <taxon>Bacteria</taxon>
        <taxon>Bacillati</taxon>
        <taxon>Actinomycetota</taxon>
        <taxon>Actinomycetes</taxon>
        <taxon>Streptosporangiales</taxon>
        <taxon>Streptosporangiaceae</taxon>
        <taxon>Nonomuraea</taxon>
    </lineage>
</organism>
<dbReference type="OrthoDB" id="4760590at2"/>
<dbReference type="InterPro" id="IPR036661">
    <property type="entry name" value="Luciferase-like_sf"/>
</dbReference>
<name>A0A1H5VYF8_9ACTN</name>
<dbReference type="AlphaFoldDB" id="A0A1H5VYF8"/>
<proteinExistence type="predicted"/>
<dbReference type="PANTHER" id="PTHR43244">
    <property type="match status" value="1"/>
</dbReference>
<dbReference type="InterPro" id="IPR011251">
    <property type="entry name" value="Luciferase-like_dom"/>
</dbReference>
<dbReference type="RefSeq" id="WP_103954494.1">
    <property type="nucleotide sequence ID" value="NZ_FNVT01000001.1"/>
</dbReference>
<protein>
    <submittedName>
        <fullName evidence="3">Probable F420-dependent oxidoreductase, MSMEG_4141 family</fullName>
    </submittedName>
</protein>
<keyword evidence="4" id="KW-1185">Reference proteome</keyword>
<keyword evidence="1" id="KW-0560">Oxidoreductase</keyword>
<evidence type="ECO:0000313" key="4">
    <source>
        <dbReference type="Proteomes" id="UP000236732"/>
    </source>
</evidence>
<dbReference type="GO" id="GO:0016705">
    <property type="term" value="F:oxidoreductase activity, acting on paired donors, with incorporation or reduction of molecular oxygen"/>
    <property type="evidence" value="ECO:0007669"/>
    <property type="project" value="InterPro"/>
</dbReference>
<dbReference type="Proteomes" id="UP000236732">
    <property type="component" value="Unassembled WGS sequence"/>
</dbReference>
<gene>
    <name evidence="3" type="ORF">SAMN05444920_1011018</name>
</gene>
<sequence>MSDDDRTGTGADTAELKRRLGRVGVWSATLSGQPASFERAAAAEMESLGYTALWVGEGPGAKEALVHAGILLGGTERMAIATGIANIWARDATAAANGANALAEAYGDRFVLGLGVSHAPLVTSRGHDYGKPVTAMRKYLDAMDEAPYDGPLRERPPRLLAALRPAMLELSARRAQGAHPYFVTPEHTARAREILGHDPVLAPEQTVLLDTDPERARATARRFTANYLRLPNYTNNLRELGWTDEDFADGGSDRLVDAIVVWGDTDTIIERVKAHLAAGADHVCIQPLADTPAEALEHLRVLAQGDVVAS</sequence>
<dbReference type="NCBIfam" id="TIGR03620">
    <property type="entry name" value="F420_MSMEG_4141"/>
    <property type="match status" value="1"/>
</dbReference>
<dbReference type="InterPro" id="IPR050564">
    <property type="entry name" value="F420-G6PD/mer"/>
</dbReference>
<dbReference type="SUPFAM" id="SSF51679">
    <property type="entry name" value="Bacterial luciferase-like"/>
    <property type="match status" value="1"/>
</dbReference>
<evidence type="ECO:0000313" key="3">
    <source>
        <dbReference type="EMBL" id="SEF91911.1"/>
    </source>
</evidence>
<evidence type="ECO:0000259" key="2">
    <source>
        <dbReference type="Pfam" id="PF00296"/>
    </source>
</evidence>
<reference evidence="3 4" key="1">
    <citation type="submission" date="2016-10" db="EMBL/GenBank/DDBJ databases">
        <authorList>
            <person name="de Groot N.N."/>
        </authorList>
    </citation>
    <scope>NUCLEOTIDE SEQUENCE [LARGE SCALE GENOMIC DNA]</scope>
    <source>
        <strain evidence="3 4">CGMCC 4.7037</strain>
    </source>
</reference>
<dbReference type="Pfam" id="PF00296">
    <property type="entry name" value="Bac_luciferase"/>
    <property type="match status" value="1"/>
</dbReference>